<sequence>MAISINALCGRDMVTEEETNNSKKAAFMEDYGAIENTRGRVLRFLYTESSGTIASMDFRTGVETVSRRTTLGFKTGVIQPFKDATALDSMKTQVTHLVTAPTSSYLCIENAQLAVNGLLEKDELRMPEQTQTTRPSQREHQDVAEELPSGNAIGGIENPALGCYIIATAHAIRACTTVSKMLQEAASKCEEVEMWKSFGVLVAKLNETEGGTVPASSSPPYSQICEDQK</sequence>
<evidence type="ECO:0000313" key="2">
    <source>
        <dbReference type="EMBL" id="VDK70890.1"/>
    </source>
</evidence>
<name>A0A0M3KGX1_ANISI</name>
<reference evidence="2 3" key="2">
    <citation type="submission" date="2018-11" db="EMBL/GenBank/DDBJ databases">
        <authorList>
            <consortium name="Pathogen Informatics"/>
        </authorList>
    </citation>
    <scope>NUCLEOTIDE SEQUENCE [LARGE SCALE GENOMIC DNA]</scope>
</reference>
<evidence type="ECO:0000256" key="1">
    <source>
        <dbReference type="SAM" id="MobiDB-lite"/>
    </source>
</evidence>
<dbReference type="Proteomes" id="UP000267096">
    <property type="component" value="Unassembled WGS sequence"/>
</dbReference>
<dbReference type="AlphaFoldDB" id="A0A0M3KGX1"/>
<proteinExistence type="predicted"/>
<dbReference type="EMBL" id="UYRR01037600">
    <property type="protein sequence ID" value="VDK70890.1"/>
    <property type="molecule type" value="Genomic_DNA"/>
</dbReference>
<organism evidence="4">
    <name type="scientific">Anisakis simplex</name>
    <name type="common">Herring worm</name>
    <dbReference type="NCBI Taxonomy" id="6269"/>
    <lineage>
        <taxon>Eukaryota</taxon>
        <taxon>Metazoa</taxon>
        <taxon>Ecdysozoa</taxon>
        <taxon>Nematoda</taxon>
        <taxon>Chromadorea</taxon>
        <taxon>Rhabditida</taxon>
        <taxon>Spirurina</taxon>
        <taxon>Ascaridomorpha</taxon>
        <taxon>Ascaridoidea</taxon>
        <taxon>Anisakidae</taxon>
        <taxon>Anisakis</taxon>
        <taxon>Anisakis simplex complex</taxon>
    </lineage>
</organism>
<accession>A0A0M3KGX1</accession>
<evidence type="ECO:0000313" key="3">
    <source>
        <dbReference type="Proteomes" id="UP000267096"/>
    </source>
</evidence>
<feature type="region of interest" description="Disordered" evidence="1">
    <location>
        <begin position="209"/>
        <end position="229"/>
    </location>
</feature>
<keyword evidence="3" id="KW-1185">Reference proteome</keyword>
<protein>
    <submittedName>
        <fullName evidence="4">RAB3GAP2_N domain-containing protein</fullName>
    </submittedName>
</protein>
<reference evidence="4" key="1">
    <citation type="submission" date="2017-02" db="UniProtKB">
        <authorList>
            <consortium name="WormBaseParasite"/>
        </authorList>
    </citation>
    <scope>IDENTIFICATION</scope>
</reference>
<evidence type="ECO:0000313" key="4">
    <source>
        <dbReference type="WBParaSite" id="ASIM_0002023501-mRNA-1"/>
    </source>
</evidence>
<gene>
    <name evidence="2" type="ORF">ASIM_LOCUS19619</name>
</gene>
<dbReference type="WBParaSite" id="ASIM_0002023501-mRNA-1">
    <property type="protein sequence ID" value="ASIM_0002023501-mRNA-1"/>
    <property type="gene ID" value="ASIM_0002023501"/>
</dbReference>